<proteinExistence type="predicted"/>
<dbReference type="InterPro" id="IPR010502">
    <property type="entry name" value="Carb-bd_dom_fam9"/>
</dbReference>
<dbReference type="KEGG" id="vgu:HYG85_12975"/>
<dbReference type="Gene3D" id="3.10.620.30">
    <property type="match status" value="1"/>
</dbReference>
<protein>
    <recommendedName>
        <fullName evidence="1">Transglutaminase-like domain-containing protein</fullName>
    </recommendedName>
</protein>
<organism evidence="2 3">
    <name type="scientific">Vallitalea guaymasensis</name>
    <dbReference type="NCBI Taxonomy" id="1185412"/>
    <lineage>
        <taxon>Bacteria</taxon>
        <taxon>Bacillati</taxon>
        <taxon>Bacillota</taxon>
        <taxon>Clostridia</taxon>
        <taxon>Lachnospirales</taxon>
        <taxon>Vallitaleaceae</taxon>
        <taxon>Vallitalea</taxon>
    </lineage>
</organism>
<dbReference type="Gene3D" id="2.60.40.1120">
    <property type="entry name" value="Carboxypeptidase-like, regulatory domain"/>
    <property type="match status" value="1"/>
</dbReference>
<dbReference type="SUPFAM" id="SSF54001">
    <property type="entry name" value="Cysteine proteinases"/>
    <property type="match status" value="1"/>
</dbReference>
<name>A0A8J8SCF0_9FIRM</name>
<dbReference type="PANTHER" id="PTHR35532:SF5">
    <property type="entry name" value="CARBOHYDRATE-BINDING DOMAIN-CONTAINING PROTEIN"/>
    <property type="match status" value="1"/>
</dbReference>
<dbReference type="Pfam" id="PF01841">
    <property type="entry name" value="Transglut_core"/>
    <property type="match status" value="1"/>
</dbReference>
<evidence type="ECO:0000313" key="3">
    <source>
        <dbReference type="Proteomes" id="UP000677305"/>
    </source>
</evidence>
<dbReference type="SMART" id="SM00460">
    <property type="entry name" value="TGc"/>
    <property type="match status" value="1"/>
</dbReference>
<dbReference type="Pfam" id="PF06452">
    <property type="entry name" value="CBM9_1"/>
    <property type="match status" value="1"/>
</dbReference>
<dbReference type="RefSeq" id="WP_212690024.1">
    <property type="nucleotide sequence ID" value="NZ_CP058561.1"/>
</dbReference>
<dbReference type="GO" id="GO:0016052">
    <property type="term" value="P:carbohydrate catabolic process"/>
    <property type="evidence" value="ECO:0007669"/>
    <property type="project" value="InterPro"/>
</dbReference>
<dbReference type="SUPFAM" id="SSF49344">
    <property type="entry name" value="CBD9-like"/>
    <property type="match status" value="1"/>
</dbReference>
<dbReference type="Gene3D" id="2.60.40.1190">
    <property type="match status" value="1"/>
</dbReference>
<feature type="domain" description="Transglutaminase-like" evidence="1">
    <location>
        <begin position="469"/>
        <end position="528"/>
    </location>
</feature>
<evidence type="ECO:0000313" key="2">
    <source>
        <dbReference type="EMBL" id="QUH29768.1"/>
    </source>
</evidence>
<dbReference type="InterPro" id="IPR002931">
    <property type="entry name" value="Transglutaminase-like"/>
</dbReference>
<dbReference type="EMBL" id="CP058561">
    <property type="protein sequence ID" value="QUH29768.1"/>
    <property type="molecule type" value="Genomic_DNA"/>
</dbReference>
<sequence length="1161" mass="136505">MNSLRVPIPKIDFNPPVYYCKRATKPFVLDGNLHKEFWEDAPFTSLFVDIEGDSKPKPYMDTQVKMLWDDENFYFGGILHGEEIWATLTERDCVIFHDNDFEIFIDPDSDTHGYFEFEMNAFNTVWDLFLTKPYRDTGGRPLNGWDIKGLQSAVKIKGKINEINPDNKYWMVEVVIPFDSLKEMAPKSQKPQVGDYYRVNFSRVQWHVDAVDGKYVKKDRPEENWVWSPTGLVNIHYPELWGFVFFTDKGENYDLPEVEYLKWELRKYYYYEHRYYDRYGSFTTDITALDMEMETSICPRIEISSRSFEISCLTKDGSKQVVIYQEGKTSVLEQEEYEKKLRKVPYSLMQEMSESEQECMKFLYEFMPLSDIADYDPKLFLQFVRHSLWVKENMPWGDIIDHNDFLNYVLHFRVNNEDLEFYSSVFYEELAPRIKGLTMEEAAIEVNYWCFEKATYQSTNSRTGSPFTVIKNAFGRCGEESTFVVAALRSVGIPARQCYTPRWSHCDDNHAWVEVYTEKGWRFLGACEPEVQLNHGWFRLPASKAMLIHSRVLSNRCSDEVITKQTDRMTEINVLSHYAETKKITVSIKDENNCPVQDAIVRFEVVNYCEFYPIAQLKTDAKGNVSFVTGLGDLMIYVYKGNSFTYSKMDVSHEEHKVLTLKDEIPMASDIENWIMIPPKGGIEEEQPYAEEEMQEQKRRNDKAVEQRKAFEETFFNETTSKEEAKRFLLLNEEISECLVKARGNHKEILTFLDDSSQDELYLKVKLLKALPQKDLSDILALDLEEHFAYSIKYRDDWEEDIFVEYIMNPRIWIEKIRLYRKEILAFFTEEQKKCFREEPLELKRWMESNLYLIKDKEYSNLNTSPTGMLKVRGGNKISHNIFFVAVLRSLGIPAKIEKTDGKLAYYKNRQWQFIYEDENVDSKEVSKLILTRDNSHVEYYKNYTVSRFENGYYKTLELDEIPWEDNKVEYTLEEGYYRVITANRQHDESNRVRVVNCQIIKDQSTTVPLILDKGNNEKKQVAVKDYSLISKNNEQCNLYEFIDTKRIVCWIKPGAEPTEHLLNEIIELKEAYGQLSKEVILLIQHVEEFNDPTLMKACKEVSSLKVLIESSFSLDDIYEGFNMKDCRLPLAMIAEDRQGIFGWCGYQVGIGQLLIESIND</sequence>
<dbReference type="InterPro" id="IPR038765">
    <property type="entry name" value="Papain-like_cys_pep_sf"/>
</dbReference>
<keyword evidence="3" id="KW-1185">Reference proteome</keyword>
<dbReference type="AlphaFoldDB" id="A0A8J8SCF0"/>
<dbReference type="GO" id="GO:0004553">
    <property type="term" value="F:hydrolase activity, hydrolyzing O-glycosyl compounds"/>
    <property type="evidence" value="ECO:0007669"/>
    <property type="project" value="InterPro"/>
</dbReference>
<dbReference type="CDD" id="cd09620">
    <property type="entry name" value="CBM9_like_3"/>
    <property type="match status" value="1"/>
</dbReference>
<reference evidence="2 3" key="1">
    <citation type="submission" date="2020-07" db="EMBL/GenBank/DDBJ databases">
        <title>Vallitalea guaymasensis genome.</title>
        <authorList>
            <person name="Postec A."/>
        </authorList>
    </citation>
    <scope>NUCLEOTIDE SEQUENCE [LARGE SCALE GENOMIC DNA]</scope>
    <source>
        <strain evidence="2 3">Ra1766G1</strain>
    </source>
</reference>
<accession>A0A8J8SCF0</accession>
<gene>
    <name evidence="2" type="ORF">HYG85_12975</name>
</gene>
<evidence type="ECO:0000259" key="1">
    <source>
        <dbReference type="SMART" id="SM00460"/>
    </source>
</evidence>
<dbReference type="Proteomes" id="UP000677305">
    <property type="component" value="Chromosome"/>
</dbReference>
<dbReference type="PANTHER" id="PTHR35532">
    <property type="entry name" value="SIMILAR TO POLYHYDROXYALKANOATE DEPOLYMERASE"/>
    <property type="match status" value="1"/>
</dbReference>
<dbReference type="GO" id="GO:0030246">
    <property type="term" value="F:carbohydrate binding"/>
    <property type="evidence" value="ECO:0007669"/>
    <property type="project" value="InterPro"/>
</dbReference>